<dbReference type="Proteomes" id="UP000187455">
    <property type="component" value="Unassembled WGS sequence"/>
</dbReference>
<evidence type="ECO:0000313" key="2">
    <source>
        <dbReference type="Proteomes" id="UP000187455"/>
    </source>
</evidence>
<sequence>MGMVMCKRESATFSAYPYGFAPVIEAWLEVAEDGASDTLVSKSSEVPALEDDLFSSVKLAGETVMEDLLSSLIILLLNSGPNSWVSLSPIIPTVAAVQILSVVSTVKNG</sequence>
<name>A0A1R0GZ80_9FUNG</name>
<proteinExistence type="predicted"/>
<protein>
    <submittedName>
        <fullName evidence="1">Uncharacterized protein</fullName>
    </submittedName>
</protein>
<gene>
    <name evidence="1" type="ORF">AYI68_g3726</name>
</gene>
<dbReference type="EMBL" id="LSSL01001846">
    <property type="protein sequence ID" value="OLY82155.1"/>
    <property type="molecule type" value="Genomic_DNA"/>
</dbReference>
<evidence type="ECO:0000313" key="1">
    <source>
        <dbReference type="EMBL" id="OLY82155.1"/>
    </source>
</evidence>
<accession>A0A1R0GZ80</accession>
<organism evidence="1 2">
    <name type="scientific">Smittium mucronatum</name>
    <dbReference type="NCBI Taxonomy" id="133383"/>
    <lineage>
        <taxon>Eukaryota</taxon>
        <taxon>Fungi</taxon>
        <taxon>Fungi incertae sedis</taxon>
        <taxon>Zoopagomycota</taxon>
        <taxon>Kickxellomycotina</taxon>
        <taxon>Harpellomycetes</taxon>
        <taxon>Harpellales</taxon>
        <taxon>Legeriomycetaceae</taxon>
        <taxon>Smittium</taxon>
    </lineage>
</organism>
<keyword evidence="2" id="KW-1185">Reference proteome</keyword>
<reference evidence="1 2" key="1">
    <citation type="journal article" date="2016" name="Mol. Biol. Evol.">
        <title>Genome-Wide Survey of Gut Fungi (Harpellales) Reveals the First Horizontally Transferred Ubiquitin Gene from a Mosquito Host.</title>
        <authorList>
            <person name="Wang Y."/>
            <person name="White M.M."/>
            <person name="Kvist S."/>
            <person name="Moncalvo J.M."/>
        </authorList>
    </citation>
    <scope>NUCLEOTIDE SEQUENCE [LARGE SCALE GENOMIC DNA]</scope>
    <source>
        <strain evidence="1 2">ALG-7-W6</strain>
    </source>
</reference>
<comment type="caution">
    <text evidence="1">The sequence shown here is derived from an EMBL/GenBank/DDBJ whole genome shotgun (WGS) entry which is preliminary data.</text>
</comment>
<dbReference type="AlphaFoldDB" id="A0A1R0GZ80"/>